<dbReference type="SUPFAM" id="SSF56112">
    <property type="entry name" value="Protein kinase-like (PK-like)"/>
    <property type="match status" value="1"/>
</dbReference>
<dbReference type="Pfam" id="PF07714">
    <property type="entry name" value="PK_Tyr_Ser-Thr"/>
    <property type="match status" value="1"/>
</dbReference>
<proteinExistence type="predicted"/>
<dbReference type="InterPro" id="IPR001245">
    <property type="entry name" value="Ser-Thr/Tyr_kinase_cat_dom"/>
</dbReference>
<dbReference type="InterPro" id="IPR011009">
    <property type="entry name" value="Kinase-like_dom_sf"/>
</dbReference>
<evidence type="ECO:0000256" key="1">
    <source>
        <dbReference type="ARBA" id="ARBA00022729"/>
    </source>
</evidence>
<comment type="caution">
    <text evidence="3">The sequence shown here is derived from an EMBL/GenBank/DDBJ whole genome shotgun (WGS) entry which is preliminary data.</text>
</comment>
<keyword evidence="4" id="KW-1185">Reference proteome</keyword>
<dbReference type="PROSITE" id="PS50011">
    <property type="entry name" value="PROTEIN_KINASE_DOM"/>
    <property type="match status" value="1"/>
</dbReference>
<dbReference type="SUPFAM" id="SSF51110">
    <property type="entry name" value="alpha-D-mannose-specific plant lectins"/>
    <property type="match status" value="1"/>
</dbReference>
<dbReference type="Gene3D" id="2.90.10.30">
    <property type="match status" value="1"/>
</dbReference>
<dbReference type="PANTHER" id="PTHR47976:SF119">
    <property type="entry name" value="G-TYPE LECTIN S-RECEPTOR-LIKE SERINE_THREONINE-PROTEIN KINASE RLK1"/>
    <property type="match status" value="1"/>
</dbReference>
<evidence type="ECO:0000313" key="4">
    <source>
        <dbReference type="Proteomes" id="UP000823775"/>
    </source>
</evidence>
<sequence length="302" mass="34491">MNDAGNFVIMGSDSTDPLWESFSNPTDTLLPNQTLERGSFLVSQKSLANFTQGNLVLVTQSVPSNSEYDDDYYNSQTSDSTNATNSGDKLVFEENGVMYILKSKQSKCKLFLRDPFLQLHKFYHRMTLSFDGVLEWPVCNCPQGYSLVDRAMIMEDGVPRPLSPGLAIPESHQKKSWRIWAILASSLLDAPCCFAQALSNKDFRENRQGAFRIVYKRDNAYWFKKRHRYRNWTELLIEAEKDFITEVNVISQTHHKNLVRLIGYCNEGPHRLLVYEYMSNGTLASFIYGDPKPAGARGLKLQ</sequence>
<reference evidence="3 4" key="1">
    <citation type="journal article" date="2021" name="BMC Genomics">
        <title>Datura genome reveals duplications of psychoactive alkaloid biosynthetic genes and high mutation rate following tissue culture.</title>
        <authorList>
            <person name="Rajewski A."/>
            <person name="Carter-House D."/>
            <person name="Stajich J."/>
            <person name="Litt A."/>
        </authorList>
    </citation>
    <scope>NUCLEOTIDE SEQUENCE [LARGE SCALE GENOMIC DNA]</scope>
    <source>
        <strain evidence="3">AR-01</strain>
    </source>
</reference>
<gene>
    <name evidence="3" type="ORF">HAX54_045009</name>
</gene>
<dbReference type="PANTHER" id="PTHR47976">
    <property type="entry name" value="G-TYPE LECTIN S-RECEPTOR-LIKE SERINE/THREONINE-PROTEIN KINASE SD2-5"/>
    <property type="match status" value="1"/>
</dbReference>
<organism evidence="3 4">
    <name type="scientific">Datura stramonium</name>
    <name type="common">Jimsonweed</name>
    <name type="synonym">Common thornapple</name>
    <dbReference type="NCBI Taxonomy" id="4076"/>
    <lineage>
        <taxon>Eukaryota</taxon>
        <taxon>Viridiplantae</taxon>
        <taxon>Streptophyta</taxon>
        <taxon>Embryophyta</taxon>
        <taxon>Tracheophyta</taxon>
        <taxon>Spermatophyta</taxon>
        <taxon>Magnoliopsida</taxon>
        <taxon>eudicotyledons</taxon>
        <taxon>Gunneridae</taxon>
        <taxon>Pentapetalae</taxon>
        <taxon>asterids</taxon>
        <taxon>lamiids</taxon>
        <taxon>Solanales</taxon>
        <taxon>Solanaceae</taxon>
        <taxon>Solanoideae</taxon>
        <taxon>Datureae</taxon>
        <taxon>Datura</taxon>
    </lineage>
</organism>
<name>A0ABS8WJ02_DATST</name>
<keyword evidence="1" id="KW-0732">Signal</keyword>
<protein>
    <recommendedName>
        <fullName evidence="2">Protein kinase domain-containing protein</fullName>
    </recommendedName>
</protein>
<dbReference type="Gene3D" id="1.10.510.10">
    <property type="entry name" value="Transferase(Phosphotransferase) domain 1"/>
    <property type="match status" value="1"/>
</dbReference>
<dbReference type="InterPro" id="IPR000719">
    <property type="entry name" value="Prot_kinase_dom"/>
</dbReference>
<dbReference type="Proteomes" id="UP000823775">
    <property type="component" value="Unassembled WGS sequence"/>
</dbReference>
<accession>A0ABS8WJ02</accession>
<dbReference type="EMBL" id="JACEIK010006935">
    <property type="protein sequence ID" value="MCE3049490.1"/>
    <property type="molecule type" value="Genomic_DNA"/>
</dbReference>
<feature type="domain" description="Protein kinase" evidence="2">
    <location>
        <begin position="200"/>
        <end position="302"/>
    </location>
</feature>
<dbReference type="InterPro" id="IPR051343">
    <property type="entry name" value="G-type_lectin_kinases/EP1-like"/>
</dbReference>
<evidence type="ECO:0000259" key="2">
    <source>
        <dbReference type="PROSITE" id="PS50011"/>
    </source>
</evidence>
<evidence type="ECO:0000313" key="3">
    <source>
        <dbReference type="EMBL" id="MCE3049490.1"/>
    </source>
</evidence>
<dbReference type="InterPro" id="IPR036426">
    <property type="entry name" value="Bulb-type_lectin_dom_sf"/>
</dbReference>